<proteinExistence type="predicted"/>
<accession>A0A835S2W3</accession>
<evidence type="ECO:0000313" key="2">
    <source>
        <dbReference type="Proteomes" id="UP000639772"/>
    </source>
</evidence>
<dbReference type="Proteomes" id="UP000639772">
    <property type="component" value="Chromosome 1"/>
</dbReference>
<name>A0A835S2W3_VANPL</name>
<protein>
    <submittedName>
        <fullName evidence="1">Uncharacterized protein</fullName>
    </submittedName>
</protein>
<dbReference type="AlphaFoldDB" id="A0A835S2W3"/>
<evidence type="ECO:0000313" key="1">
    <source>
        <dbReference type="EMBL" id="KAG0503179.1"/>
    </source>
</evidence>
<comment type="caution">
    <text evidence="1">The sequence shown here is derived from an EMBL/GenBank/DDBJ whole genome shotgun (WGS) entry which is preliminary data.</text>
</comment>
<dbReference type="EMBL" id="JADCNM010000001">
    <property type="protein sequence ID" value="KAG0503179.1"/>
    <property type="molecule type" value="Genomic_DNA"/>
</dbReference>
<sequence length="101" mass="10333">MCVLGAAAYGGEEGKRRLGDGIQITNIASEAVGSAMAEQIGAEDGVTPSCEGDGYLLKEPAGIGAITVGHEDGSLNGARSPDLMSIGRKDCVNKRPWGVEK</sequence>
<reference evidence="1 2" key="1">
    <citation type="journal article" date="2020" name="Nat. Food">
        <title>A phased Vanilla planifolia genome enables genetic improvement of flavour and production.</title>
        <authorList>
            <person name="Hasing T."/>
            <person name="Tang H."/>
            <person name="Brym M."/>
            <person name="Khazi F."/>
            <person name="Huang T."/>
            <person name="Chambers A.H."/>
        </authorList>
    </citation>
    <scope>NUCLEOTIDE SEQUENCE [LARGE SCALE GENOMIC DNA]</scope>
    <source>
        <tissue evidence="1">Leaf</tissue>
    </source>
</reference>
<organism evidence="1 2">
    <name type="scientific">Vanilla planifolia</name>
    <name type="common">Vanilla</name>
    <dbReference type="NCBI Taxonomy" id="51239"/>
    <lineage>
        <taxon>Eukaryota</taxon>
        <taxon>Viridiplantae</taxon>
        <taxon>Streptophyta</taxon>
        <taxon>Embryophyta</taxon>
        <taxon>Tracheophyta</taxon>
        <taxon>Spermatophyta</taxon>
        <taxon>Magnoliopsida</taxon>
        <taxon>Liliopsida</taxon>
        <taxon>Asparagales</taxon>
        <taxon>Orchidaceae</taxon>
        <taxon>Vanilloideae</taxon>
        <taxon>Vanilleae</taxon>
        <taxon>Vanilla</taxon>
    </lineage>
</organism>
<gene>
    <name evidence="1" type="ORF">HPP92_003251</name>
</gene>